<gene>
    <name evidence="1" type="ORF">L2E82_14806</name>
</gene>
<dbReference type="EMBL" id="CM042011">
    <property type="protein sequence ID" value="KAI3764790.1"/>
    <property type="molecule type" value="Genomic_DNA"/>
</dbReference>
<reference evidence="1 2" key="2">
    <citation type="journal article" date="2022" name="Mol. Ecol. Resour.">
        <title>The genomes of chicory, endive, great burdock and yacon provide insights into Asteraceae paleo-polyploidization history and plant inulin production.</title>
        <authorList>
            <person name="Fan W."/>
            <person name="Wang S."/>
            <person name="Wang H."/>
            <person name="Wang A."/>
            <person name="Jiang F."/>
            <person name="Liu H."/>
            <person name="Zhao H."/>
            <person name="Xu D."/>
            <person name="Zhang Y."/>
        </authorList>
    </citation>
    <scope>NUCLEOTIDE SEQUENCE [LARGE SCALE GENOMIC DNA]</scope>
    <source>
        <strain evidence="2">cv. Punajuju</strain>
        <tissue evidence="1">Leaves</tissue>
    </source>
</reference>
<sequence>MESGNKHFSHSHNLMMHDMPQGAEVSCSGCKSSASNTVYVCWECKFFLHEQCFHASRSRKHPSHPSHTLTLVPYPTYPSNSFYCNSCKIIGTGFSYSCPDCDFDLHVQCAYSIATAANFHQPHQVTSSHPHNLFYLNQEIVPPLFHGQNSSMVPNVVSVSIPIPTHIPTPIPVHAQYSTSLTQDANYMAQNVSPFPVLSGAQNSITSAQNAYISQNFTSVPTISQNSSIPQNIAFTSVPASSPIDQSSYRVEGGQNRTKNQLINHFSHPHGLVSVNLKHGKKQIACSGCQETLVGKGYSCVEGNCRFQLHESCFNLKREILHESHPAHPLALLSSSPYNKENGTFTCNACFKDGTGFVYHCSICQHDLHVKCATLKDTVKRNDHEHALKLFYECPLMGEDYTFYCDVCNRVVPPDHWTYYCKACDFGTHLDCVDREECDDTSGDPVVDGRNDLQKLEEVVEISRIAAIGRANMLDNV</sequence>
<reference evidence="2" key="1">
    <citation type="journal article" date="2022" name="Mol. Ecol. Resour.">
        <title>The genomes of chicory, endive, great burdock and yacon provide insights into Asteraceae palaeo-polyploidization history and plant inulin production.</title>
        <authorList>
            <person name="Fan W."/>
            <person name="Wang S."/>
            <person name="Wang H."/>
            <person name="Wang A."/>
            <person name="Jiang F."/>
            <person name="Liu H."/>
            <person name="Zhao H."/>
            <person name="Xu D."/>
            <person name="Zhang Y."/>
        </authorList>
    </citation>
    <scope>NUCLEOTIDE SEQUENCE [LARGE SCALE GENOMIC DNA]</scope>
    <source>
        <strain evidence="2">cv. Punajuju</strain>
    </source>
</reference>
<accession>A0ACB9F138</accession>
<evidence type="ECO:0000313" key="1">
    <source>
        <dbReference type="EMBL" id="KAI3764790.1"/>
    </source>
</evidence>
<keyword evidence="2" id="KW-1185">Reference proteome</keyword>
<name>A0ACB9F138_CICIN</name>
<comment type="caution">
    <text evidence="1">The sequence shown here is derived from an EMBL/GenBank/DDBJ whole genome shotgun (WGS) entry which is preliminary data.</text>
</comment>
<organism evidence="1 2">
    <name type="scientific">Cichorium intybus</name>
    <name type="common">Chicory</name>
    <dbReference type="NCBI Taxonomy" id="13427"/>
    <lineage>
        <taxon>Eukaryota</taxon>
        <taxon>Viridiplantae</taxon>
        <taxon>Streptophyta</taxon>
        <taxon>Embryophyta</taxon>
        <taxon>Tracheophyta</taxon>
        <taxon>Spermatophyta</taxon>
        <taxon>Magnoliopsida</taxon>
        <taxon>eudicotyledons</taxon>
        <taxon>Gunneridae</taxon>
        <taxon>Pentapetalae</taxon>
        <taxon>asterids</taxon>
        <taxon>campanulids</taxon>
        <taxon>Asterales</taxon>
        <taxon>Asteraceae</taxon>
        <taxon>Cichorioideae</taxon>
        <taxon>Cichorieae</taxon>
        <taxon>Cichoriinae</taxon>
        <taxon>Cichorium</taxon>
    </lineage>
</organism>
<protein>
    <submittedName>
        <fullName evidence="1">Uncharacterized protein</fullName>
    </submittedName>
</protein>
<proteinExistence type="predicted"/>
<dbReference type="Proteomes" id="UP001055811">
    <property type="component" value="Linkage Group LG03"/>
</dbReference>
<evidence type="ECO:0000313" key="2">
    <source>
        <dbReference type="Proteomes" id="UP001055811"/>
    </source>
</evidence>